<feature type="compositionally biased region" description="Low complexity" evidence="1">
    <location>
        <begin position="204"/>
        <end position="216"/>
    </location>
</feature>
<name>A0AAE0WXP6_9PEZI</name>
<evidence type="ECO:0000313" key="2">
    <source>
        <dbReference type="EMBL" id="KAK3680280.1"/>
    </source>
</evidence>
<feature type="compositionally biased region" description="Basic and acidic residues" evidence="1">
    <location>
        <begin position="227"/>
        <end position="243"/>
    </location>
</feature>
<dbReference type="Proteomes" id="UP001274830">
    <property type="component" value="Unassembled WGS sequence"/>
</dbReference>
<accession>A0AAE0WXP6</accession>
<feature type="region of interest" description="Disordered" evidence="1">
    <location>
        <begin position="1"/>
        <end position="255"/>
    </location>
</feature>
<proteinExistence type="predicted"/>
<feature type="compositionally biased region" description="Low complexity" evidence="1">
    <location>
        <begin position="170"/>
        <end position="188"/>
    </location>
</feature>
<evidence type="ECO:0000256" key="1">
    <source>
        <dbReference type="SAM" id="MobiDB-lite"/>
    </source>
</evidence>
<gene>
    <name evidence="2" type="ORF">LTR78_000658</name>
</gene>
<feature type="compositionally biased region" description="Low complexity" evidence="1">
    <location>
        <begin position="56"/>
        <end position="87"/>
    </location>
</feature>
<feature type="compositionally biased region" description="Low complexity" evidence="1">
    <location>
        <begin position="147"/>
        <end position="163"/>
    </location>
</feature>
<dbReference type="AlphaFoldDB" id="A0AAE0WXP6"/>
<keyword evidence="3" id="KW-1185">Reference proteome</keyword>
<evidence type="ECO:0000313" key="3">
    <source>
        <dbReference type="Proteomes" id="UP001274830"/>
    </source>
</evidence>
<sequence>MSYSTRDITPGGYGGGSSSSSMFPGRHDFDFHPRRSSSTRRPSTTLDPFERSTSTSRRPSYAPEPRRSSSSRGGFSDLPDSDFFSSGGASGRRGAVVDDTFDRRPSRSMFSDLYASMPSRDIGAGTTGYSRYRNDAPPSSYARYESRPTMSSSRSRYSERSGSILDDPFARQAAASHSSSSSRYGSSREGSRYPPSSYDRYAAPSSSSTRRPLTSRFVDQYYSGSDYEMRGHRDDPFGRRERSSSSSSSGHFRFF</sequence>
<protein>
    <submittedName>
        <fullName evidence="2">Uncharacterized protein</fullName>
    </submittedName>
</protein>
<dbReference type="EMBL" id="JAUTXT010000001">
    <property type="protein sequence ID" value="KAK3680280.1"/>
    <property type="molecule type" value="Genomic_DNA"/>
</dbReference>
<comment type="caution">
    <text evidence="2">The sequence shown here is derived from an EMBL/GenBank/DDBJ whole genome shotgun (WGS) entry which is preliminary data.</text>
</comment>
<organism evidence="2 3">
    <name type="scientific">Recurvomyces mirabilis</name>
    <dbReference type="NCBI Taxonomy" id="574656"/>
    <lineage>
        <taxon>Eukaryota</taxon>
        <taxon>Fungi</taxon>
        <taxon>Dikarya</taxon>
        <taxon>Ascomycota</taxon>
        <taxon>Pezizomycotina</taxon>
        <taxon>Dothideomycetes</taxon>
        <taxon>Dothideomycetidae</taxon>
        <taxon>Mycosphaerellales</taxon>
        <taxon>Teratosphaeriaceae</taxon>
        <taxon>Recurvomyces</taxon>
    </lineage>
</organism>
<reference evidence="2" key="1">
    <citation type="submission" date="2023-07" db="EMBL/GenBank/DDBJ databases">
        <title>Black Yeasts Isolated from many extreme environments.</title>
        <authorList>
            <person name="Coleine C."/>
            <person name="Stajich J.E."/>
            <person name="Selbmann L."/>
        </authorList>
    </citation>
    <scope>NUCLEOTIDE SEQUENCE</scope>
    <source>
        <strain evidence="2">CCFEE 5485</strain>
    </source>
</reference>